<dbReference type="Gene3D" id="1.20.5.1930">
    <property type="match status" value="1"/>
</dbReference>
<dbReference type="InterPro" id="IPR011712">
    <property type="entry name" value="Sig_transdc_His_kin_sub3_dim/P"/>
</dbReference>
<reference evidence="12 13" key="1">
    <citation type="submission" date="2018-05" db="EMBL/GenBank/DDBJ databases">
        <title>Genomic Encyclopedia of Archaeal and Bacterial Type Strains, Phase II (KMG-II): from individual species to whole genera.</title>
        <authorList>
            <person name="Goeker M."/>
        </authorList>
    </citation>
    <scope>NUCLEOTIDE SEQUENCE [LARGE SCALE GENOMIC DNA]</scope>
    <source>
        <strain evidence="12 13">DSM 45184</strain>
    </source>
</reference>
<feature type="domain" description="Histidine kinase/HSP90-like ATPase" evidence="10">
    <location>
        <begin position="290"/>
        <end position="374"/>
    </location>
</feature>
<evidence type="ECO:0000259" key="11">
    <source>
        <dbReference type="Pfam" id="PF07730"/>
    </source>
</evidence>
<dbReference type="Gene3D" id="3.30.565.10">
    <property type="entry name" value="Histidine kinase-like ATPase, C-terminal domain"/>
    <property type="match status" value="1"/>
</dbReference>
<evidence type="ECO:0000313" key="12">
    <source>
        <dbReference type="EMBL" id="PWK51492.1"/>
    </source>
</evidence>
<dbReference type="SUPFAM" id="SSF55874">
    <property type="entry name" value="ATPase domain of HSP90 chaperone/DNA topoisomerase II/histidine kinase"/>
    <property type="match status" value="1"/>
</dbReference>
<evidence type="ECO:0000313" key="13">
    <source>
        <dbReference type="Proteomes" id="UP000245697"/>
    </source>
</evidence>
<evidence type="ECO:0000256" key="4">
    <source>
        <dbReference type="ARBA" id="ARBA00022679"/>
    </source>
</evidence>
<gene>
    <name evidence="12" type="ORF">BC793_102522</name>
</gene>
<feature type="domain" description="Signal transduction histidine kinase subgroup 3 dimerisation and phosphoacceptor" evidence="11">
    <location>
        <begin position="186"/>
        <end position="253"/>
    </location>
</feature>
<dbReference type="EMBL" id="QGGR01000002">
    <property type="protein sequence ID" value="PWK51492.1"/>
    <property type="molecule type" value="Genomic_DNA"/>
</dbReference>
<organism evidence="12 13">
    <name type="scientific">Actinoplanes xinjiangensis</name>
    <dbReference type="NCBI Taxonomy" id="512350"/>
    <lineage>
        <taxon>Bacteria</taxon>
        <taxon>Bacillati</taxon>
        <taxon>Actinomycetota</taxon>
        <taxon>Actinomycetes</taxon>
        <taxon>Micromonosporales</taxon>
        <taxon>Micromonosporaceae</taxon>
        <taxon>Actinoplanes</taxon>
    </lineage>
</organism>
<dbReference type="InterPro" id="IPR003594">
    <property type="entry name" value="HATPase_dom"/>
</dbReference>
<evidence type="ECO:0000256" key="3">
    <source>
        <dbReference type="ARBA" id="ARBA00022553"/>
    </source>
</evidence>
<evidence type="ECO:0000256" key="1">
    <source>
        <dbReference type="ARBA" id="ARBA00000085"/>
    </source>
</evidence>
<keyword evidence="3" id="KW-0597">Phosphoprotein</keyword>
<evidence type="ECO:0000259" key="10">
    <source>
        <dbReference type="Pfam" id="PF02518"/>
    </source>
</evidence>
<dbReference type="GO" id="GO:0005524">
    <property type="term" value="F:ATP binding"/>
    <property type="evidence" value="ECO:0007669"/>
    <property type="project" value="UniProtKB-KW"/>
</dbReference>
<protein>
    <recommendedName>
        <fullName evidence="2">histidine kinase</fullName>
        <ecNumber evidence="2">2.7.13.3</ecNumber>
    </recommendedName>
</protein>
<proteinExistence type="predicted"/>
<keyword evidence="7" id="KW-0067">ATP-binding</keyword>
<sequence>MRVTAPGRRATRPGGPNVPAMTNLTRVAAVLTLVGVPAGLALTGGNADTVLTLTLAAWLAGFALLAHRWPLAVLVVTVLTVNAWRISGLIEAGWLWPATAALVALVLAGRLRTAVSAAVGTLLWGLQWDTFVHPHDADWVLGRLGGEALWAGAVLAGATAYRNTLRWRAEAAQRFDVESRRRRAEERVEIARDLHDVVSHTLAVVGVHLNVALDAFDTEPEEAKASLRLAQEVRGRAMTDLKALVGVLREGELPALEGLGRLFDQVREAGLEVSFNEFGDPVEVPAPVAAAIHRVVQESLTNTVRHAGARRVVVTIRYAPDSVLVDVRDDGTGGGRTVDGHGIAGMRERVAALGGALTAGPGRTGFTVRASIPITERT</sequence>
<dbReference type="InterPro" id="IPR036890">
    <property type="entry name" value="HATPase_C_sf"/>
</dbReference>
<dbReference type="Pfam" id="PF07730">
    <property type="entry name" value="HisKA_3"/>
    <property type="match status" value="1"/>
</dbReference>
<evidence type="ECO:0000256" key="8">
    <source>
        <dbReference type="ARBA" id="ARBA00023012"/>
    </source>
</evidence>
<keyword evidence="4" id="KW-0808">Transferase</keyword>
<dbReference type="GO" id="GO:0046983">
    <property type="term" value="F:protein dimerization activity"/>
    <property type="evidence" value="ECO:0007669"/>
    <property type="project" value="InterPro"/>
</dbReference>
<evidence type="ECO:0000256" key="7">
    <source>
        <dbReference type="ARBA" id="ARBA00022840"/>
    </source>
</evidence>
<keyword evidence="13" id="KW-1185">Reference proteome</keyword>
<keyword evidence="9" id="KW-0472">Membrane</keyword>
<dbReference type="PANTHER" id="PTHR24421:SF10">
    <property type="entry name" value="NITRATE_NITRITE SENSOR PROTEIN NARQ"/>
    <property type="match status" value="1"/>
</dbReference>
<feature type="transmembrane region" description="Helical" evidence="9">
    <location>
        <begin position="93"/>
        <end position="111"/>
    </location>
</feature>
<accession>A0A316FTB3</accession>
<keyword evidence="6 12" id="KW-0418">Kinase</keyword>
<dbReference type="GO" id="GO:0000155">
    <property type="term" value="F:phosphorelay sensor kinase activity"/>
    <property type="evidence" value="ECO:0007669"/>
    <property type="project" value="InterPro"/>
</dbReference>
<evidence type="ECO:0000256" key="6">
    <source>
        <dbReference type="ARBA" id="ARBA00022777"/>
    </source>
</evidence>
<name>A0A316FTB3_9ACTN</name>
<dbReference type="GO" id="GO:0016020">
    <property type="term" value="C:membrane"/>
    <property type="evidence" value="ECO:0007669"/>
    <property type="project" value="InterPro"/>
</dbReference>
<dbReference type="CDD" id="cd16917">
    <property type="entry name" value="HATPase_UhpB-NarQ-NarX-like"/>
    <property type="match status" value="1"/>
</dbReference>
<feature type="transmembrane region" description="Helical" evidence="9">
    <location>
        <begin position="57"/>
        <end position="81"/>
    </location>
</feature>
<dbReference type="Proteomes" id="UP000245697">
    <property type="component" value="Unassembled WGS sequence"/>
</dbReference>
<comment type="caution">
    <text evidence="12">The sequence shown here is derived from an EMBL/GenBank/DDBJ whole genome shotgun (WGS) entry which is preliminary data.</text>
</comment>
<dbReference type="OrthoDB" id="4195281at2"/>
<evidence type="ECO:0000256" key="9">
    <source>
        <dbReference type="SAM" id="Phobius"/>
    </source>
</evidence>
<evidence type="ECO:0000256" key="5">
    <source>
        <dbReference type="ARBA" id="ARBA00022741"/>
    </source>
</evidence>
<dbReference type="Pfam" id="PF02518">
    <property type="entry name" value="HATPase_c"/>
    <property type="match status" value="1"/>
</dbReference>
<keyword evidence="5" id="KW-0547">Nucleotide-binding</keyword>
<dbReference type="PANTHER" id="PTHR24421">
    <property type="entry name" value="NITRATE/NITRITE SENSOR PROTEIN NARX-RELATED"/>
    <property type="match status" value="1"/>
</dbReference>
<dbReference type="InterPro" id="IPR050482">
    <property type="entry name" value="Sensor_HK_TwoCompSys"/>
</dbReference>
<comment type="catalytic activity">
    <reaction evidence="1">
        <text>ATP + protein L-histidine = ADP + protein N-phospho-L-histidine.</text>
        <dbReference type="EC" id="2.7.13.3"/>
    </reaction>
</comment>
<keyword evidence="9" id="KW-1133">Transmembrane helix</keyword>
<keyword evidence="8" id="KW-0902">Two-component regulatory system</keyword>
<evidence type="ECO:0000256" key="2">
    <source>
        <dbReference type="ARBA" id="ARBA00012438"/>
    </source>
</evidence>
<dbReference type="AlphaFoldDB" id="A0A316FTB3"/>
<keyword evidence="9" id="KW-0812">Transmembrane</keyword>
<dbReference type="EC" id="2.7.13.3" evidence="2"/>